<reference evidence="1" key="1">
    <citation type="journal article" date="2014" name="Int. J. Syst. Evol. Microbiol.">
        <title>Complete genome sequence of Corynebacterium casei LMG S-19264T (=DSM 44701T), isolated from a smear-ripened cheese.</title>
        <authorList>
            <consortium name="US DOE Joint Genome Institute (JGI-PGF)"/>
            <person name="Walter F."/>
            <person name="Albersmeier A."/>
            <person name="Kalinowski J."/>
            <person name="Ruckert C."/>
        </authorList>
    </citation>
    <scope>NUCLEOTIDE SEQUENCE</scope>
    <source>
        <strain evidence="1">CGMCC 1.15519</strain>
    </source>
</reference>
<dbReference type="EMBL" id="BMJM01000003">
    <property type="protein sequence ID" value="GGE05597.1"/>
    <property type="molecule type" value="Genomic_DNA"/>
</dbReference>
<proteinExistence type="predicted"/>
<dbReference type="AlphaFoldDB" id="A0A916ZN63"/>
<dbReference type="RefSeq" id="WP_188761842.1">
    <property type="nucleotide sequence ID" value="NZ_BMJM01000003.1"/>
</dbReference>
<organism evidence="1 2">
    <name type="scientific">Sandarakinorhabdus glacialis</name>
    <dbReference type="NCBI Taxonomy" id="1614636"/>
    <lineage>
        <taxon>Bacteria</taxon>
        <taxon>Pseudomonadati</taxon>
        <taxon>Pseudomonadota</taxon>
        <taxon>Alphaproteobacteria</taxon>
        <taxon>Sphingomonadales</taxon>
        <taxon>Sphingosinicellaceae</taxon>
        <taxon>Sandarakinorhabdus</taxon>
    </lineage>
</organism>
<protein>
    <submittedName>
        <fullName evidence="1">Uncharacterized protein</fullName>
    </submittedName>
</protein>
<accession>A0A916ZN63</accession>
<reference evidence="1" key="2">
    <citation type="submission" date="2020-09" db="EMBL/GenBank/DDBJ databases">
        <authorList>
            <person name="Sun Q."/>
            <person name="Zhou Y."/>
        </authorList>
    </citation>
    <scope>NUCLEOTIDE SEQUENCE</scope>
    <source>
        <strain evidence="1">CGMCC 1.15519</strain>
    </source>
</reference>
<gene>
    <name evidence="1" type="ORF">GCM10011529_09980</name>
</gene>
<dbReference type="Proteomes" id="UP000635071">
    <property type="component" value="Unassembled WGS sequence"/>
</dbReference>
<evidence type="ECO:0000313" key="1">
    <source>
        <dbReference type="EMBL" id="GGE05597.1"/>
    </source>
</evidence>
<sequence length="234" mass="26178">MPGQTIATVGAAWRSRSWRHEHYAEKIANAQAGIQRPTLDEELARLCGIYGKTEVLGAAKRAAKAKTGRPREKDIRLMWSHLEADARTWLDGRDPFTLVSNYSIAKACTAIAPGQSEISTHRRLMAKLSKQREDWVLVQAYRLARIEYPYSTYLRTLEALIPRFPADGAIALERDLAKLAIESLHERAGSISPTYTIAEVRRELLAAEMDELSPRPLGLLNYRPALGSDETPPT</sequence>
<evidence type="ECO:0000313" key="2">
    <source>
        <dbReference type="Proteomes" id="UP000635071"/>
    </source>
</evidence>
<comment type="caution">
    <text evidence="1">The sequence shown here is derived from an EMBL/GenBank/DDBJ whole genome shotgun (WGS) entry which is preliminary data.</text>
</comment>
<keyword evidence="2" id="KW-1185">Reference proteome</keyword>
<name>A0A916ZN63_9SPHN</name>